<organism evidence="1 2">
    <name type="scientific">Anaeromyxobacter oryzae</name>
    <dbReference type="NCBI Taxonomy" id="2918170"/>
    <lineage>
        <taxon>Bacteria</taxon>
        <taxon>Pseudomonadati</taxon>
        <taxon>Myxococcota</taxon>
        <taxon>Myxococcia</taxon>
        <taxon>Myxococcales</taxon>
        <taxon>Cystobacterineae</taxon>
        <taxon>Anaeromyxobacteraceae</taxon>
        <taxon>Anaeromyxobacter</taxon>
    </lineage>
</organism>
<gene>
    <name evidence="1" type="ORF">AMOR_14860</name>
</gene>
<proteinExistence type="predicted"/>
<accession>A0ABM7WSM5</accession>
<dbReference type="Gene3D" id="2.60.120.580">
    <property type="entry name" value="Acetamidase/Formamidase-like domains"/>
    <property type="match status" value="1"/>
</dbReference>
<dbReference type="SUPFAM" id="SSF141130">
    <property type="entry name" value="Acetamidase/Formamidase-like"/>
    <property type="match status" value="1"/>
</dbReference>
<keyword evidence="2" id="KW-1185">Reference proteome</keyword>
<dbReference type="InterPro" id="IPR004304">
    <property type="entry name" value="FmdA_AmdA"/>
</dbReference>
<dbReference type="PANTHER" id="PTHR31891">
    <property type="entry name" value="FORMAMIDASE C869.04-RELATED"/>
    <property type="match status" value="1"/>
</dbReference>
<evidence type="ECO:0000313" key="1">
    <source>
        <dbReference type="EMBL" id="BDG02490.1"/>
    </source>
</evidence>
<reference evidence="2" key="1">
    <citation type="journal article" date="2022" name="Int. J. Syst. Evol. Microbiol.">
        <title>Anaeromyxobacter oryzae sp. nov., Anaeromyxobacter diazotrophicus sp. nov. and Anaeromyxobacter paludicola sp. nov., isolated from paddy soils.</title>
        <authorList>
            <person name="Itoh H."/>
            <person name="Xu Z."/>
            <person name="Mise K."/>
            <person name="Masuda Y."/>
            <person name="Ushijima N."/>
            <person name="Hayakawa C."/>
            <person name="Shiratori Y."/>
            <person name="Senoo K."/>
        </authorList>
    </citation>
    <scope>NUCLEOTIDE SEQUENCE [LARGE SCALE GENOMIC DNA]</scope>
    <source>
        <strain evidence="2">Red232</strain>
    </source>
</reference>
<dbReference type="EMBL" id="AP025591">
    <property type="protein sequence ID" value="BDG02490.1"/>
    <property type="molecule type" value="Genomic_DNA"/>
</dbReference>
<evidence type="ECO:0000313" key="2">
    <source>
        <dbReference type="Proteomes" id="UP001162891"/>
    </source>
</evidence>
<name>A0ABM7WSM5_9BACT</name>
<dbReference type="Gene3D" id="3.10.28.20">
    <property type="entry name" value="Acetamidase/Formamidase-like domains"/>
    <property type="match status" value="1"/>
</dbReference>
<dbReference type="PANTHER" id="PTHR31891:SF1">
    <property type="entry name" value="FORMAMIDASE C869.04-RELATED"/>
    <property type="match status" value="1"/>
</dbReference>
<dbReference type="Proteomes" id="UP001162891">
    <property type="component" value="Chromosome"/>
</dbReference>
<dbReference type="Pfam" id="PF03069">
    <property type="entry name" value="FmdA_AmdA"/>
    <property type="match status" value="2"/>
</dbReference>
<sequence>MATHHLTEKAQGKFHYTIGPYAEPVLRVRPGDTVVVETADAFEGRITDERVKPSSVLEVPFLNPQSGPIYVEGAEKGDALAVHIDSILPRKDRPGGTTCLIPNFGGLCGTDLTALLHEPLPEKVWKMEVTEAGVRWNGMTFPYTPFLGTISTSPQIDSINALTGGKHGGNMDLPDVCPGATIYLPVKVPGALLYLGDGHATQGDGELCGVAVEFATITTLTVNVVKGWDLQWPRVENDRFIMSVGSARPMEDAARIAYADLVKWLESKFGFDRWDAYFVLSEVGKVRLANMVDPMYTIGASISKEYLKQR</sequence>
<protein>
    <submittedName>
        <fullName evidence="1">Amidase</fullName>
    </submittedName>
</protein>
<dbReference type="RefSeq" id="WP_248360171.1">
    <property type="nucleotide sequence ID" value="NZ_AP025591.1"/>
</dbReference>